<dbReference type="EMBL" id="JAPZBR010000001">
    <property type="protein sequence ID" value="KAJ5366303.1"/>
    <property type="molecule type" value="Genomic_DNA"/>
</dbReference>
<dbReference type="AlphaFoldDB" id="A0A9W9RTR6"/>
<name>A0A9W9RTR6_PENBR</name>
<protein>
    <submittedName>
        <fullName evidence="1">Uncharacterized protein</fullName>
    </submittedName>
</protein>
<keyword evidence="2" id="KW-1185">Reference proteome</keyword>
<reference evidence="1" key="1">
    <citation type="submission" date="2022-12" db="EMBL/GenBank/DDBJ databases">
        <authorList>
            <person name="Petersen C."/>
        </authorList>
    </citation>
    <scope>NUCLEOTIDE SEQUENCE</scope>
    <source>
        <strain evidence="1">IBT 35675</strain>
    </source>
</reference>
<accession>A0A9W9RTR6</accession>
<organism evidence="1 2">
    <name type="scientific">Penicillium brevicompactum</name>
    <dbReference type="NCBI Taxonomy" id="5074"/>
    <lineage>
        <taxon>Eukaryota</taxon>
        <taxon>Fungi</taxon>
        <taxon>Dikarya</taxon>
        <taxon>Ascomycota</taxon>
        <taxon>Pezizomycotina</taxon>
        <taxon>Eurotiomycetes</taxon>
        <taxon>Eurotiomycetidae</taxon>
        <taxon>Eurotiales</taxon>
        <taxon>Aspergillaceae</taxon>
        <taxon>Penicillium</taxon>
    </lineage>
</organism>
<evidence type="ECO:0000313" key="2">
    <source>
        <dbReference type="Proteomes" id="UP001148299"/>
    </source>
</evidence>
<dbReference type="Proteomes" id="UP001148299">
    <property type="component" value="Unassembled WGS sequence"/>
</dbReference>
<proteinExistence type="predicted"/>
<evidence type="ECO:0000313" key="1">
    <source>
        <dbReference type="EMBL" id="KAJ5366303.1"/>
    </source>
</evidence>
<gene>
    <name evidence="1" type="ORF">N7541_000244</name>
</gene>
<comment type="caution">
    <text evidence="1">The sequence shown here is derived from an EMBL/GenBank/DDBJ whole genome shotgun (WGS) entry which is preliminary data.</text>
</comment>
<sequence length="299" mass="33552">MQISRYLPKARSSVYMIDHEYTSAPANPTQRNKDLLEMAESAYGFGADIGSPDVNWSLNKVKITTCWLRNQWPRTLLHSREQFSFLVQWAVNDGVVIQQQQFTNLQDEEISVYVSLDLNFLIRNEDSVDNNARFNMDESDDYADATGPGGVGFVKTHSLRSSDEEPHGDAVAVVMGLFVDGKAVEVDPDVCVFSRTIPKNGTLDLVCGYKLIHLSRDDSKWEHLVLKAQDVDIDRLLRDTDTKSAIPNFLFDFLSEKTFHIGRNVEHILSVCMIPINDEATAMTCGDMSGHRVSVSASL</sequence>
<reference evidence="1" key="2">
    <citation type="journal article" date="2023" name="IMA Fungus">
        <title>Comparative genomic study of the Penicillium genus elucidates a diverse pangenome and 15 lateral gene transfer events.</title>
        <authorList>
            <person name="Petersen C."/>
            <person name="Sorensen T."/>
            <person name="Nielsen M.R."/>
            <person name="Sondergaard T.E."/>
            <person name="Sorensen J.L."/>
            <person name="Fitzpatrick D.A."/>
            <person name="Frisvad J.C."/>
            <person name="Nielsen K.L."/>
        </authorList>
    </citation>
    <scope>NUCLEOTIDE SEQUENCE</scope>
    <source>
        <strain evidence="1">IBT 35675</strain>
    </source>
</reference>